<dbReference type="EMBL" id="JABCKV010000001">
    <property type="protein sequence ID" value="KAG5648761.1"/>
    <property type="molecule type" value="Genomic_DNA"/>
</dbReference>
<accession>A0A9P7KE49</accession>
<dbReference type="Proteomes" id="UP000775547">
    <property type="component" value="Unassembled WGS sequence"/>
</dbReference>
<dbReference type="AlphaFoldDB" id="A0A9P7KE49"/>
<sequence length="466" mass="51240">MRLVHWCTVAPEGHSSLAAIRFAAPVRIQSIRVFPSGAQPFANAPDVVAYVSSLERLADAADKPRVANALVPTVIAYAGGQVDFAVDMGSGCATRLMIVKGKFDMLSMAIYGDIVADTPPIGKYEARPLPSIDPIPLSKAVDPSYASDPTLLAKQLLALIPDSPPLPLVVRLMFCMKPSNDDWDLPEFPYIHADLGARTDEEMTLEIGIEMLSKPVRDNTADEDLVAFAARLSGCISVPKNSDQVYQIAKLLSISASQHPGMARALLRHLDFAIIFAAEDLDEETLVCLLDAATDVDVARHMNTLEFLGTLRQLQENSRTHDLSQLAARRLSSRIRDWQCFEDALSNTRGDFDQSWTMLKEVGTEEQSMGIWLESMILHEDIVTKLAENPVLAPLQSHSPLHFRNKMNIPSHDAFVTLVRAFAGVASVLAVFAWADSLGNDICREQTLAVLHLWQGVDGYREVRLT</sequence>
<reference evidence="1" key="1">
    <citation type="submission" date="2020-07" db="EMBL/GenBank/DDBJ databases">
        <authorList>
            <person name="Nieuwenhuis M."/>
            <person name="Van De Peppel L.J.J."/>
        </authorList>
    </citation>
    <scope>NUCLEOTIDE SEQUENCE</scope>
    <source>
        <strain evidence="1">AP01</strain>
        <tissue evidence="1">Mycelium</tissue>
    </source>
</reference>
<evidence type="ECO:0000313" key="1">
    <source>
        <dbReference type="EMBL" id="KAG5648761.1"/>
    </source>
</evidence>
<proteinExistence type="predicted"/>
<dbReference type="OrthoDB" id="2011702at2759"/>
<name>A0A9P7KE49_9AGAR</name>
<protein>
    <submittedName>
        <fullName evidence="1">Uncharacterized protein</fullName>
    </submittedName>
</protein>
<keyword evidence="2" id="KW-1185">Reference proteome</keyword>
<comment type="caution">
    <text evidence="1">The sequence shown here is derived from an EMBL/GenBank/DDBJ whole genome shotgun (WGS) entry which is preliminary data.</text>
</comment>
<gene>
    <name evidence="1" type="ORF">DXG03_000109</name>
</gene>
<organism evidence="1 2">
    <name type="scientific">Asterophora parasitica</name>
    <dbReference type="NCBI Taxonomy" id="117018"/>
    <lineage>
        <taxon>Eukaryota</taxon>
        <taxon>Fungi</taxon>
        <taxon>Dikarya</taxon>
        <taxon>Basidiomycota</taxon>
        <taxon>Agaricomycotina</taxon>
        <taxon>Agaricomycetes</taxon>
        <taxon>Agaricomycetidae</taxon>
        <taxon>Agaricales</taxon>
        <taxon>Tricholomatineae</taxon>
        <taxon>Lyophyllaceae</taxon>
        <taxon>Asterophora</taxon>
    </lineage>
</organism>
<evidence type="ECO:0000313" key="2">
    <source>
        <dbReference type="Proteomes" id="UP000775547"/>
    </source>
</evidence>
<reference evidence="1" key="2">
    <citation type="submission" date="2021-10" db="EMBL/GenBank/DDBJ databases">
        <title>Phylogenomics reveals ancestral predisposition of the termite-cultivated fungus Termitomyces towards a domesticated lifestyle.</title>
        <authorList>
            <person name="Auxier B."/>
            <person name="Grum-Grzhimaylo A."/>
            <person name="Cardenas M.E."/>
            <person name="Lodge J.D."/>
            <person name="Laessoe T."/>
            <person name="Pedersen O."/>
            <person name="Smith M.E."/>
            <person name="Kuyper T.W."/>
            <person name="Franco-Molano E.A."/>
            <person name="Baroni T.J."/>
            <person name="Aanen D.K."/>
        </authorList>
    </citation>
    <scope>NUCLEOTIDE SEQUENCE</scope>
    <source>
        <strain evidence="1">AP01</strain>
        <tissue evidence="1">Mycelium</tissue>
    </source>
</reference>